<organism evidence="2 3">
    <name type="scientific">Ranitomeya imitator</name>
    <name type="common">mimic poison frog</name>
    <dbReference type="NCBI Taxonomy" id="111125"/>
    <lineage>
        <taxon>Eukaryota</taxon>
        <taxon>Metazoa</taxon>
        <taxon>Chordata</taxon>
        <taxon>Craniata</taxon>
        <taxon>Vertebrata</taxon>
        <taxon>Euteleostomi</taxon>
        <taxon>Amphibia</taxon>
        <taxon>Batrachia</taxon>
        <taxon>Anura</taxon>
        <taxon>Neobatrachia</taxon>
        <taxon>Hyloidea</taxon>
        <taxon>Dendrobatidae</taxon>
        <taxon>Dendrobatinae</taxon>
        <taxon>Ranitomeya</taxon>
    </lineage>
</organism>
<evidence type="ECO:0000313" key="2">
    <source>
        <dbReference type="EMBL" id="CAJ0964753.1"/>
    </source>
</evidence>
<dbReference type="InterPro" id="IPR045093">
    <property type="entry name" value="Cullin"/>
</dbReference>
<dbReference type="EMBL" id="CAUEEQ010062925">
    <property type="protein sequence ID" value="CAJ0964753.1"/>
    <property type="molecule type" value="Genomic_DNA"/>
</dbReference>
<evidence type="ECO:0000313" key="3">
    <source>
        <dbReference type="Proteomes" id="UP001176940"/>
    </source>
</evidence>
<dbReference type="Gene3D" id="1.20.120.1750">
    <property type="match status" value="1"/>
</dbReference>
<keyword evidence="3" id="KW-1185">Reference proteome</keyword>
<sequence length="236" mass="26939">MHPLFTTLISLEDFAASLRNRLCILTEEPPLRTLSLLITACQVLEISRKVLGYACVYSYYNKDSERIDVLESQTENLEFHVNALQILLEFSLLQSEDLACSVRLLSAEKYNSALELVRRIQERLNGILQYSTQDFCVGFLSDPDEKGMNVSNVADIPAFPAATDNIDDASDSVDTAGEQDDEDDEDEDYVHEVPHYVTDWNEEYEEDADSYDEDYDSENLEADSFIFEDYDGEVYN</sequence>
<dbReference type="Proteomes" id="UP001176940">
    <property type="component" value="Unassembled WGS sequence"/>
</dbReference>
<feature type="region of interest" description="Disordered" evidence="1">
    <location>
        <begin position="161"/>
        <end position="223"/>
    </location>
</feature>
<comment type="caution">
    <text evidence="2">The sequence shown here is derived from an EMBL/GenBank/DDBJ whole genome shotgun (WGS) entry which is preliminary data.</text>
</comment>
<gene>
    <name evidence="2" type="ORF">RIMI_LOCUS19574067</name>
</gene>
<dbReference type="PANTHER" id="PTHR22771:SF4">
    <property type="entry name" value="CULLIN 7-RELATED"/>
    <property type="match status" value="1"/>
</dbReference>
<feature type="compositionally biased region" description="Acidic residues" evidence="1">
    <location>
        <begin position="200"/>
        <end position="223"/>
    </location>
</feature>
<dbReference type="PANTHER" id="PTHR22771">
    <property type="entry name" value="CULLIN AND GALACTOSE-BINDING DOMAIN-CONTAINING"/>
    <property type="match status" value="1"/>
</dbReference>
<feature type="compositionally biased region" description="Acidic residues" evidence="1">
    <location>
        <begin position="165"/>
        <end position="189"/>
    </location>
</feature>
<reference evidence="2" key="1">
    <citation type="submission" date="2023-07" db="EMBL/GenBank/DDBJ databases">
        <authorList>
            <person name="Stuckert A."/>
        </authorList>
    </citation>
    <scope>NUCLEOTIDE SEQUENCE</scope>
</reference>
<protein>
    <submittedName>
        <fullName evidence="2">Uncharacterized protein</fullName>
    </submittedName>
</protein>
<name>A0ABN9MEL7_9NEOB</name>
<evidence type="ECO:0000256" key="1">
    <source>
        <dbReference type="SAM" id="MobiDB-lite"/>
    </source>
</evidence>
<proteinExistence type="predicted"/>
<accession>A0ABN9MEL7</accession>